<reference evidence="1 2" key="1">
    <citation type="journal article" date="2005" name="Nature">
        <title>The map-based sequence of the rice genome.</title>
        <authorList>
            <consortium name="International rice genome sequencing project (IRGSP)"/>
            <person name="Matsumoto T."/>
            <person name="Wu J."/>
            <person name="Kanamori H."/>
            <person name="Katayose Y."/>
            <person name="Fujisawa M."/>
            <person name="Namiki N."/>
            <person name="Mizuno H."/>
            <person name="Yamamoto K."/>
            <person name="Antonio B.A."/>
            <person name="Baba T."/>
            <person name="Sakata K."/>
            <person name="Nagamura Y."/>
            <person name="Aoki H."/>
            <person name="Arikawa K."/>
            <person name="Arita K."/>
            <person name="Bito T."/>
            <person name="Chiden Y."/>
            <person name="Fujitsuka N."/>
            <person name="Fukunaka R."/>
            <person name="Hamada M."/>
            <person name="Harada C."/>
            <person name="Hayashi A."/>
            <person name="Hijishita S."/>
            <person name="Honda M."/>
            <person name="Hosokawa S."/>
            <person name="Ichikawa Y."/>
            <person name="Idonuma A."/>
            <person name="Iijima M."/>
            <person name="Ikeda M."/>
            <person name="Ikeno M."/>
            <person name="Ito K."/>
            <person name="Ito S."/>
            <person name="Ito T."/>
            <person name="Ito Y."/>
            <person name="Ito Y."/>
            <person name="Iwabuchi A."/>
            <person name="Kamiya K."/>
            <person name="Karasawa W."/>
            <person name="Kurita K."/>
            <person name="Katagiri S."/>
            <person name="Kikuta A."/>
            <person name="Kobayashi H."/>
            <person name="Kobayashi N."/>
            <person name="Machita K."/>
            <person name="Maehara T."/>
            <person name="Masukawa M."/>
            <person name="Mizubayashi T."/>
            <person name="Mukai Y."/>
            <person name="Nagasaki H."/>
            <person name="Nagata Y."/>
            <person name="Naito S."/>
            <person name="Nakashima M."/>
            <person name="Nakama Y."/>
            <person name="Nakamichi Y."/>
            <person name="Nakamura M."/>
            <person name="Meguro A."/>
            <person name="Negishi M."/>
            <person name="Ohta I."/>
            <person name="Ohta T."/>
            <person name="Okamoto M."/>
            <person name="Ono N."/>
            <person name="Saji S."/>
            <person name="Sakaguchi M."/>
            <person name="Sakai K."/>
            <person name="Shibata M."/>
            <person name="Shimokawa T."/>
            <person name="Song J."/>
            <person name="Takazaki Y."/>
            <person name="Terasawa K."/>
            <person name="Tsugane M."/>
            <person name="Tsuji K."/>
            <person name="Ueda S."/>
            <person name="Waki K."/>
            <person name="Yamagata H."/>
            <person name="Yamamoto M."/>
            <person name="Yamamoto S."/>
            <person name="Yamane H."/>
            <person name="Yoshiki S."/>
            <person name="Yoshihara R."/>
            <person name="Yukawa K."/>
            <person name="Zhong H."/>
            <person name="Yano M."/>
            <person name="Yuan Q."/>
            <person name="Ouyang S."/>
            <person name="Liu J."/>
            <person name="Jones K.M."/>
            <person name="Gansberger K."/>
            <person name="Moffat K."/>
            <person name="Hill J."/>
            <person name="Bera J."/>
            <person name="Fadrosh D."/>
            <person name="Jin S."/>
            <person name="Johri S."/>
            <person name="Kim M."/>
            <person name="Overton L."/>
            <person name="Reardon M."/>
            <person name="Tsitrin T."/>
            <person name="Vuong H."/>
            <person name="Weaver B."/>
            <person name="Ciecko A."/>
            <person name="Tallon L."/>
            <person name="Jackson J."/>
            <person name="Pai G."/>
            <person name="Aken S.V."/>
            <person name="Utterback T."/>
            <person name="Reidmuller S."/>
            <person name="Feldblyum T."/>
            <person name="Hsiao J."/>
            <person name="Zismann V."/>
            <person name="Iobst S."/>
            <person name="de Vazeille A.R."/>
            <person name="Buell C.R."/>
            <person name="Ying K."/>
            <person name="Li Y."/>
            <person name="Lu T."/>
            <person name="Huang Y."/>
            <person name="Zhao Q."/>
            <person name="Feng Q."/>
            <person name="Zhang L."/>
            <person name="Zhu J."/>
            <person name="Weng Q."/>
            <person name="Mu J."/>
            <person name="Lu Y."/>
            <person name="Fan D."/>
            <person name="Liu Y."/>
            <person name="Guan J."/>
            <person name="Zhang Y."/>
            <person name="Yu S."/>
            <person name="Liu X."/>
            <person name="Zhang Y."/>
            <person name="Hong G."/>
            <person name="Han B."/>
            <person name="Choisne N."/>
            <person name="Demange N."/>
            <person name="Orjeda G."/>
            <person name="Samain S."/>
            <person name="Cattolico L."/>
            <person name="Pelletier E."/>
            <person name="Couloux A."/>
            <person name="Segurens B."/>
            <person name="Wincker P."/>
            <person name="D'Hont A."/>
            <person name="Scarpelli C."/>
            <person name="Weissenbach J."/>
            <person name="Salanoubat M."/>
            <person name="Quetier F."/>
            <person name="Yu Y."/>
            <person name="Kim H.R."/>
            <person name="Rambo T."/>
            <person name="Currie J."/>
            <person name="Collura K."/>
            <person name="Luo M."/>
            <person name="Yang T."/>
            <person name="Ammiraju J.S.S."/>
            <person name="Engler F."/>
            <person name="Soderlund C."/>
            <person name="Wing R.A."/>
            <person name="Palmer L.E."/>
            <person name="de la Bastide M."/>
            <person name="Spiegel L."/>
            <person name="Nascimento L."/>
            <person name="Zutavern T."/>
            <person name="O'Shaughnessy A."/>
            <person name="Dike S."/>
            <person name="Dedhia N."/>
            <person name="Preston R."/>
            <person name="Balija V."/>
            <person name="McCombie W.R."/>
            <person name="Chow T."/>
            <person name="Chen H."/>
            <person name="Chung M."/>
            <person name="Chen C."/>
            <person name="Shaw J."/>
            <person name="Wu H."/>
            <person name="Hsiao K."/>
            <person name="Chao Y."/>
            <person name="Chu M."/>
            <person name="Cheng C."/>
            <person name="Hour A."/>
            <person name="Lee P."/>
            <person name="Lin S."/>
            <person name="Lin Y."/>
            <person name="Liou J."/>
            <person name="Liu S."/>
            <person name="Hsing Y."/>
            <person name="Raghuvanshi S."/>
            <person name="Mohanty A."/>
            <person name="Bharti A.K."/>
            <person name="Gaur A."/>
            <person name="Gupta V."/>
            <person name="Kumar D."/>
            <person name="Ravi V."/>
            <person name="Vij S."/>
            <person name="Kapur A."/>
            <person name="Khurana P."/>
            <person name="Khurana P."/>
            <person name="Khurana J.P."/>
            <person name="Tyagi A.K."/>
            <person name="Gaikwad K."/>
            <person name="Singh A."/>
            <person name="Dalal V."/>
            <person name="Srivastava S."/>
            <person name="Dixit A."/>
            <person name="Pal A.K."/>
            <person name="Ghazi I.A."/>
            <person name="Yadav M."/>
            <person name="Pandit A."/>
            <person name="Bhargava A."/>
            <person name="Sureshbabu K."/>
            <person name="Batra K."/>
            <person name="Sharma T.R."/>
            <person name="Mohapatra T."/>
            <person name="Singh N.K."/>
            <person name="Messing J."/>
            <person name="Nelson A.B."/>
            <person name="Fuks G."/>
            <person name="Kavchok S."/>
            <person name="Keizer G."/>
            <person name="Linton E."/>
            <person name="Llaca V."/>
            <person name="Song R."/>
            <person name="Tanyolac B."/>
            <person name="Young S."/>
            <person name="Ho-Il K."/>
            <person name="Hahn J.H."/>
            <person name="Sangsakoo G."/>
            <person name="Vanavichit A."/>
            <person name="de Mattos Luiz.A.T."/>
            <person name="Zimmer P.D."/>
            <person name="Malone G."/>
            <person name="Dellagostin O."/>
            <person name="de Oliveira A.C."/>
            <person name="Bevan M."/>
            <person name="Bancroft I."/>
            <person name="Minx P."/>
            <person name="Cordum H."/>
            <person name="Wilson R."/>
            <person name="Cheng Z."/>
            <person name="Jin W."/>
            <person name="Jiang J."/>
            <person name="Leong S.A."/>
            <person name="Iwama H."/>
            <person name="Gojobori T."/>
            <person name="Itoh T."/>
            <person name="Niimura Y."/>
            <person name="Fujii Y."/>
            <person name="Habara T."/>
            <person name="Sakai H."/>
            <person name="Sato Y."/>
            <person name="Wilson G."/>
            <person name="Kumar K."/>
            <person name="McCouch S."/>
            <person name="Juretic N."/>
            <person name="Hoen D."/>
            <person name="Wright S."/>
            <person name="Bruskiewich R."/>
            <person name="Bureau T."/>
            <person name="Miyao A."/>
            <person name="Hirochika H."/>
            <person name="Nishikawa T."/>
            <person name="Kadowaki K."/>
            <person name="Sugiura M."/>
            <person name="Burr B."/>
            <person name="Sasaki T."/>
        </authorList>
    </citation>
    <scope>NUCLEOTIDE SEQUENCE [LARGE SCALE GENOMIC DNA]</scope>
    <source>
        <strain evidence="2">cv. Nipponbare</strain>
    </source>
</reference>
<gene>
    <name evidence="1" type="ordered locus">Os05g0140300</name>
</gene>
<dbReference type="Proteomes" id="UP000000763">
    <property type="component" value="Chromosome 5"/>
</dbReference>
<evidence type="ECO:0000313" key="1">
    <source>
        <dbReference type="EMBL" id="BAH92938.1"/>
    </source>
</evidence>
<name>C7J2U7_ORYSJ</name>
<organism evidence="1 2">
    <name type="scientific">Oryza sativa subsp. japonica</name>
    <name type="common">Rice</name>
    <dbReference type="NCBI Taxonomy" id="39947"/>
    <lineage>
        <taxon>Eukaryota</taxon>
        <taxon>Viridiplantae</taxon>
        <taxon>Streptophyta</taxon>
        <taxon>Embryophyta</taxon>
        <taxon>Tracheophyta</taxon>
        <taxon>Spermatophyta</taxon>
        <taxon>Magnoliopsida</taxon>
        <taxon>Liliopsida</taxon>
        <taxon>Poales</taxon>
        <taxon>Poaceae</taxon>
        <taxon>BOP clade</taxon>
        <taxon>Oryzoideae</taxon>
        <taxon>Oryzeae</taxon>
        <taxon>Oryzinae</taxon>
        <taxon>Oryza</taxon>
        <taxon>Oryza sativa</taxon>
    </lineage>
</organism>
<protein>
    <submittedName>
        <fullName evidence="1">Os05g0140300 protein</fullName>
    </submittedName>
</protein>
<evidence type="ECO:0000313" key="2">
    <source>
        <dbReference type="Proteomes" id="UP000000763"/>
    </source>
</evidence>
<dbReference type="EMBL" id="AP008211">
    <property type="protein sequence ID" value="BAH92938.1"/>
    <property type="molecule type" value="Genomic_DNA"/>
</dbReference>
<dbReference type="AlphaFoldDB" id="C7J2U7"/>
<proteinExistence type="predicted"/>
<reference evidence="2" key="2">
    <citation type="journal article" date="2008" name="Nucleic Acids Res.">
        <title>The rice annotation project database (RAP-DB): 2008 update.</title>
        <authorList>
            <consortium name="The rice annotation project (RAP)"/>
        </authorList>
    </citation>
    <scope>GENOME REANNOTATION</scope>
    <source>
        <strain evidence="2">cv. Nipponbare</strain>
    </source>
</reference>
<sequence>MALHACPLSPSRRSCRK</sequence>
<dbReference type="KEGG" id="dosa:Os05g0140300"/>
<accession>C7J2U7</accession>